<reference evidence="4" key="1">
    <citation type="submission" date="2025-08" db="UniProtKB">
        <authorList>
            <consortium name="RefSeq"/>
        </authorList>
    </citation>
    <scope>IDENTIFICATION</scope>
    <source>
        <tissue evidence="4">Blood</tissue>
    </source>
</reference>
<dbReference type="GeneID" id="129337358"/>
<feature type="compositionally biased region" description="Basic and acidic residues" evidence="2">
    <location>
        <begin position="531"/>
        <end position="541"/>
    </location>
</feature>
<feature type="region of interest" description="Disordered" evidence="2">
    <location>
        <begin position="198"/>
        <end position="224"/>
    </location>
</feature>
<feature type="region of interest" description="Disordered" evidence="2">
    <location>
        <begin position="337"/>
        <end position="368"/>
    </location>
</feature>
<accession>A0AA97L8J3</accession>
<feature type="coiled-coil region" evidence="1">
    <location>
        <begin position="135"/>
        <end position="197"/>
    </location>
</feature>
<feature type="compositionally biased region" description="Polar residues" evidence="2">
    <location>
        <begin position="1"/>
        <end position="12"/>
    </location>
</feature>
<feature type="compositionally biased region" description="Basic residues" evidence="2">
    <location>
        <begin position="542"/>
        <end position="551"/>
    </location>
</feature>
<name>A0AA97L8J3_EUBMA</name>
<protein>
    <submittedName>
        <fullName evidence="4">Coiled-coil domain-containing protein 7</fullName>
    </submittedName>
</protein>
<feature type="compositionally biased region" description="Basic and acidic residues" evidence="2">
    <location>
        <begin position="337"/>
        <end position="356"/>
    </location>
</feature>
<keyword evidence="3" id="KW-1185">Reference proteome</keyword>
<sequence>MNATKQMKQTPLQKRPVLDYSPPGLKKKGKQNFEVNPMVLLPSDTPESIAQYSIDLPSVNKDSVLDEMDMLKNITVHLNQIVQTMEHVYTKDDKTQEEGEEEEETLPDECEDMLSFLVFCSQLSNQLEGALREEKQILESLLKWFEKEVQMLEELGEEEIIPDSQVPAADKNITDNINKLINRIQRLEDLKGRVQELPKYIRTSTPRERRRQLGPPPPIPKDPKNIIEELAMKHTTEDVMNMVQVFQDDSGAPQTIESMNSRMIEIMKIFERQTNKLHRVTNEQDVLEGKLQKIQQEFRKLAEEKQIMEDELQKMKTSDIALGKASTDTRKKLLAKLEKEKGKVEEKTGAQPEKGKRPSGTQRVKESEAVKMKEDLVKAQANIQSLEREKKMLEERLQQVLEEAYKTRGELAEIPPDIPDWEFPYTAVEENEKDLPKKGKKGIKLKGKGEDRINIRGASVTDGTVQKTAKFDTGKAGETLPGKGQEIAPQARDGKSKKKGADTSETERGSLHKVLSSASEKLPKQPGKPEIATKSKETVELKKRRSAMKGS</sequence>
<keyword evidence="1" id="KW-0175">Coiled coil</keyword>
<feature type="region of interest" description="Disordered" evidence="2">
    <location>
        <begin position="465"/>
        <end position="551"/>
    </location>
</feature>
<feature type="region of interest" description="Disordered" evidence="2">
    <location>
        <begin position="1"/>
        <end position="31"/>
    </location>
</feature>
<dbReference type="Pfam" id="PF15368">
    <property type="entry name" value="BioT2"/>
    <property type="match status" value="1"/>
</dbReference>
<dbReference type="RefSeq" id="XP_054846935.1">
    <property type="nucleotide sequence ID" value="XM_054990960.1"/>
</dbReference>
<dbReference type="PANTHER" id="PTHR22035">
    <property type="entry name" value="COILED-COIL DOMAIN-CONTAINING PROTEIN 7"/>
    <property type="match status" value="1"/>
</dbReference>
<evidence type="ECO:0000313" key="4">
    <source>
        <dbReference type="RefSeq" id="XP_054846935.1"/>
    </source>
</evidence>
<dbReference type="KEGG" id="emc:129337358"/>
<evidence type="ECO:0000313" key="3">
    <source>
        <dbReference type="Proteomes" id="UP001190640"/>
    </source>
</evidence>
<dbReference type="CTD" id="79741"/>
<organism evidence="3 4">
    <name type="scientific">Eublepharis macularius</name>
    <name type="common">Leopard gecko</name>
    <name type="synonym">Cyrtodactylus macularius</name>
    <dbReference type="NCBI Taxonomy" id="481883"/>
    <lineage>
        <taxon>Eukaryota</taxon>
        <taxon>Metazoa</taxon>
        <taxon>Chordata</taxon>
        <taxon>Craniata</taxon>
        <taxon>Vertebrata</taxon>
        <taxon>Euteleostomi</taxon>
        <taxon>Lepidosauria</taxon>
        <taxon>Squamata</taxon>
        <taxon>Bifurcata</taxon>
        <taxon>Gekkota</taxon>
        <taxon>Eublepharidae</taxon>
        <taxon>Eublepharinae</taxon>
        <taxon>Eublepharis</taxon>
    </lineage>
</organism>
<evidence type="ECO:0000256" key="1">
    <source>
        <dbReference type="SAM" id="Coils"/>
    </source>
</evidence>
<proteinExistence type="predicted"/>
<dbReference type="InterPro" id="IPR029272">
    <property type="entry name" value="CCDC7"/>
</dbReference>
<dbReference type="PANTHER" id="PTHR22035:SF4">
    <property type="entry name" value="COILED-COIL DOMAIN-CONTAINING PROTEIN 7"/>
    <property type="match status" value="1"/>
</dbReference>
<feature type="coiled-coil region" evidence="1">
    <location>
        <begin position="369"/>
        <end position="403"/>
    </location>
</feature>
<dbReference type="AlphaFoldDB" id="A0AA97L8J3"/>
<feature type="compositionally biased region" description="Basic and acidic residues" evidence="2">
    <location>
        <begin position="499"/>
        <end position="510"/>
    </location>
</feature>
<dbReference type="Proteomes" id="UP001190640">
    <property type="component" value="Chromosome 11"/>
</dbReference>
<evidence type="ECO:0000256" key="2">
    <source>
        <dbReference type="SAM" id="MobiDB-lite"/>
    </source>
</evidence>
<feature type="coiled-coil region" evidence="1">
    <location>
        <begin position="277"/>
        <end position="318"/>
    </location>
</feature>
<gene>
    <name evidence="4" type="primary">CCDC7</name>
</gene>